<feature type="transmembrane region" description="Helical" evidence="2">
    <location>
        <begin position="117"/>
        <end position="138"/>
    </location>
</feature>
<keyword evidence="2" id="KW-0812">Transmembrane</keyword>
<protein>
    <submittedName>
        <fullName evidence="3">Uncharacterized protein</fullName>
    </submittedName>
</protein>
<keyword evidence="4" id="KW-1185">Reference proteome</keyword>
<accession>A0A7X0TYU8</accession>
<evidence type="ECO:0000313" key="4">
    <source>
        <dbReference type="Proteomes" id="UP000565579"/>
    </source>
</evidence>
<keyword evidence="2" id="KW-1133">Transmembrane helix</keyword>
<evidence type="ECO:0000256" key="1">
    <source>
        <dbReference type="SAM" id="MobiDB-lite"/>
    </source>
</evidence>
<feature type="region of interest" description="Disordered" evidence="1">
    <location>
        <begin position="144"/>
        <end position="172"/>
    </location>
</feature>
<evidence type="ECO:0000313" key="3">
    <source>
        <dbReference type="EMBL" id="MBB6548609.1"/>
    </source>
</evidence>
<organism evidence="3 4">
    <name type="scientific">Nonomuraea rubra</name>
    <dbReference type="NCBI Taxonomy" id="46180"/>
    <lineage>
        <taxon>Bacteria</taxon>
        <taxon>Bacillati</taxon>
        <taxon>Actinomycetota</taxon>
        <taxon>Actinomycetes</taxon>
        <taxon>Streptosporangiales</taxon>
        <taxon>Streptosporangiaceae</taxon>
        <taxon>Nonomuraea</taxon>
    </lineage>
</organism>
<evidence type="ECO:0000256" key="2">
    <source>
        <dbReference type="SAM" id="Phobius"/>
    </source>
</evidence>
<reference evidence="3 4" key="1">
    <citation type="submission" date="2020-08" db="EMBL/GenBank/DDBJ databases">
        <title>Sequencing the genomes of 1000 actinobacteria strains.</title>
        <authorList>
            <person name="Klenk H.-P."/>
        </authorList>
    </citation>
    <scope>NUCLEOTIDE SEQUENCE [LARGE SCALE GENOMIC DNA]</scope>
    <source>
        <strain evidence="3 4">DSM 43768</strain>
    </source>
</reference>
<comment type="caution">
    <text evidence="3">The sequence shown here is derived from an EMBL/GenBank/DDBJ whole genome shotgun (WGS) entry which is preliminary data.</text>
</comment>
<dbReference type="Proteomes" id="UP000565579">
    <property type="component" value="Unassembled WGS sequence"/>
</dbReference>
<sequence length="287" mass="30976">MNAAGHRDRTLARRYWHALIDSRPYELGDVRVRRDLSLWQRYWTALLGLPPAPTPEPSPASEQSAPEQPLATEPSTAPEQPLTERSAAPEPLATESPPVAEHPAAHPRERRTRRMPLARMLLPLAATGMAIAFGLVVIRPFTTPGPIAGSPSGSATQVSGDPRTEDPGSTTPALFDEVVTLPLPATAGEPSRWRLTPQGATTAGPGDADLVLTRDAIYVDENRTRVVTSREQCRRTPPTEDGPEGERRVRPHQRLCILTHASHLAYVVLAEPAGGAVKAAVTIWPTG</sequence>
<name>A0A7X0TYU8_9ACTN</name>
<gene>
    <name evidence="3" type="ORF">HD593_003404</name>
</gene>
<dbReference type="AlphaFoldDB" id="A0A7X0TYU8"/>
<keyword evidence="2" id="KW-0472">Membrane</keyword>
<dbReference type="RefSeq" id="WP_185103074.1">
    <property type="nucleotide sequence ID" value="NZ_JACHMI010000001.1"/>
</dbReference>
<feature type="compositionally biased region" description="Low complexity" evidence="1">
    <location>
        <begin position="59"/>
        <end position="69"/>
    </location>
</feature>
<dbReference type="EMBL" id="JACHMI010000001">
    <property type="protein sequence ID" value="MBB6548609.1"/>
    <property type="molecule type" value="Genomic_DNA"/>
</dbReference>
<feature type="region of interest" description="Disordered" evidence="1">
    <location>
        <begin position="50"/>
        <end position="114"/>
    </location>
</feature>
<feature type="region of interest" description="Disordered" evidence="1">
    <location>
        <begin position="186"/>
        <end position="207"/>
    </location>
</feature>
<proteinExistence type="predicted"/>